<proteinExistence type="predicted"/>
<sequence>MIGYEGLYIVDTTAFLRPVQIVRQFISNHEIRIAPYHRYKGLSSILKMAGNREDILDTQ</sequence>
<gene>
    <name evidence="1" type="ORF">UFOVP542_12</name>
</gene>
<reference evidence="1" key="1">
    <citation type="submission" date="2020-04" db="EMBL/GenBank/DDBJ databases">
        <authorList>
            <person name="Chiriac C."/>
            <person name="Salcher M."/>
            <person name="Ghai R."/>
            <person name="Kavagutti S V."/>
        </authorList>
    </citation>
    <scope>NUCLEOTIDE SEQUENCE</scope>
</reference>
<accession>A0A6J5MTT0</accession>
<protein>
    <submittedName>
        <fullName evidence="1">Uncharacterized protein</fullName>
    </submittedName>
</protein>
<evidence type="ECO:0000313" key="1">
    <source>
        <dbReference type="EMBL" id="CAB4149411.1"/>
    </source>
</evidence>
<dbReference type="EMBL" id="LR796517">
    <property type="protein sequence ID" value="CAB4149411.1"/>
    <property type="molecule type" value="Genomic_DNA"/>
</dbReference>
<organism evidence="1">
    <name type="scientific">uncultured Caudovirales phage</name>
    <dbReference type="NCBI Taxonomy" id="2100421"/>
    <lineage>
        <taxon>Viruses</taxon>
        <taxon>Duplodnaviria</taxon>
        <taxon>Heunggongvirae</taxon>
        <taxon>Uroviricota</taxon>
        <taxon>Caudoviricetes</taxon>
        <taxon>Peduoviridae</taxon>
        <taxon>Maltschvirus</taxon>
        <taxon>Maltschvirus maltsch</taxon>
    </lineage>
</organism>
<name>A0A6J5MTT0_9CAUD</name>